<organism evidence="15 16">
    <name type="scientific">Hibiscus syriacus</name>
    <name type="common">Rose of Sharon</name>
    <dbReference type="NCBI Taxonomy" id="106335"/>
    <lineage>
        <taxon>Eukaryota</taxon>
        <taxon>Viridiplantae</taxon>
        <taxon>Streptophyta</taxon>
        <taxon>Embryophyta</taxon>
        <taxon>Tracheophyta</taxon>
        <taxon>Spermatophyta</taxon>
        <taxon>Magnoliopsida</taxon>
        <taxon>eudicotyledons</taxon>
        <taxon>Gunneridae</taxon>
        <taxon>Pentapetalae</taxon>
        <taxon>rosids</taxon>
        <taxon>malvids</taxon>
        <taxon>Malvales</taxon>
        <taxon>Malvaceae</taxon>
        <taxon>Malvoideae</taxon>
        <taxon>Hibiscus</taxon>
    </lineage>
</organism>
<comment type="cofactor">
    <cofactor evidence="3">
        <name>Fe cation</name>
        <dbReference type="ChEBI" id="CHEBI:24875"/>
    </cofactor>
</comment>
<dbReference type="Pfam" id="PF16656">
    <property type="entry name" value="Pur_ac_phosph_N"/>
    <property type="match status" value="1"/>
</dbReference>
<evidence type="ECO:0000256" key="8">
    <source>
        <dbReference type="ARBA" id="ARBA00022801"/>
    </source>
</evidence>
<dbReference type="InterPro" id="IPR039331">
    <property type="entry name" value="PAPs-like"/>
</dbReference>
<reference evidence="15" key="1">
    <citation type="submission" date="2019-09" db="EMBL/GenBank/DDBJ databases">
        <title>Draft genome information of white flower Hibiscus syriacus.</title>
        <authorList>
            <person name="Kim Y.-M."/>
        </authorList>
    </citation>
    <scope>NUCLEOTIDE SEQUENCE [LARGE SCALE GENOMIC DNA]</scope>
    <source>
        <strain evidence="15">YM2019G1</strain>
    </source>
</reference>
<dbReference type="FunFam" id="2.60.40.380:FF:000001">
    <property type="entry name" value="Fe(3+)-Zn(2+) purple acid phosphatase"/>
    <property type="match status" value="1"/>
</dbReference>
<feature type="domain" description="Reverse transcriptase Ty1/copia-type" evidence="13">
    <location>
        <begin position="676"/>
        <end position="782"/>
    </location>
</feature>
<evidence type="ECO:0000256" key="10">
    <source>
        <dbReference type="ARBA" id="ARBA00023004"/>
    </source>
</evidence>
<evidence type="ECO:0000256" key="2">
    <source>
        <dbReference type="ARBA" id="ARBA00001947"/>
    </source>
</evidence>
<dbReference type="InterPro" id="IPR008963">
    <property type="entry name" value="Purple_acid_Pase-like_N"/>
</dbReference>
<keyword evidence="8" id="KW-0378">Hydrolase</keyword>
<dbReference type="InterPro" id="IPR012337">
    <property type="entry name" value="RNaseH-like_sf"/>
</dbReference>
<evidence type="ECO:0000313" key="16">
    <source>
        <dbReference type="Proteomes" id="UP000436088"/>
    </source>
</evidence>
<evidence type="ECO:0000259" key="14">
    <source>
        <dbReference type="Pfam" id="PF16656"/>
    </source>
</evidence>
<dbReference type="CDD" id="cd09272">
    <property type="entry name" value="RNase_HI_RT_Ty1"/>
    <property type="match status" value="1"/>
</dbReference>
<keyword evidence="16" id="KW-1185">Reference proteome</keyword>
<evidence type="ECO:0000256" key="1">
    <source>
        <dbReference type="ARBA" id="ARBA00000032"/>
    </source>
</evidence>
<dbReference type="PANTHER" id="PTHR22953">
    <property type="entry name" value="ACID PHOSPHATASE RELATED"/>
    <property type="match status" value="1"/>
</dbReference>
<dbReference type="Pfam" id="PF07727">
    <property type="entry name" value="RVT_2"/>
    <property type="match status" value="1"/>
</dbReference>
<keyword evidence="12" id="KW-0812">Transmembrane</keyword>
<evidence type="ECO:0000256" key="5">
    <source>
        <dbReference type="ARBA" id="ARBA00012646"/>
    </source>
</evidence>
<comment type="caution">
    <text evidence="15">The sequence shown here is derived from an EMBL/GenBank/DDBJ whole genome shotgun (WGS) entry which is preliminary data.</text>
</comment>
<dbReference type="EMBL" id="VEPZ02000890">
    <property type="protein sequence ID" value="KAE8712647.1"/>
    <property type="molecule type" value="Genomic_DNA"/>
</dbReference>
<dbReference type="InterPro" id="IPR015914">
    <property type="entry name" value="PAPs_N"/>
</dbReference>
<comment type="catalytic activity">
    <reaction evidence="1">
        <text>a phosphate monoester + H2O = an alcohol + phosphate</text>
        <dbReference type="Rhea" id="RHEA:15017"/>
        <dbReference type="ChEBI" id="CHEBI:15377"/>
        <dbReference type="ChEBI" id="CHEBI:30879"/>
        <dbReference type="ChEBI" id="CHEBI:43474"/>
        <dbReference type="ChEBI" id="CHEBI:67140"/>
        <dbReference type="EC" id="3.1.3.2"/>
    </reaction>
</comment>
<keyword evidence="11" id="KW-0325">Glycoprotein</keyword>
<evidence type="ECO:0000256" key="12">
    <source>
        <dbReference type="SAM" id="Phobius"/>
    </source>
</evidence>
<keyword evidence="12" id="KW-1133">Transmembrane helix</keyword>
<feature type="domain" description="Purple acid phosphatase N-terminal" evidence="14">
    <location>
        <begin position="1077"/>
        <end position="1160"/>
    </location>
</feature>
<evidence type="ECO:0000256" key="7">
    <source>
        <dbReference type="ARBA" id="ARBA00022729"/>
    </source>
</evidence>
<sequence>MENMGYQSWLVLQEPVLNKYPTRLSVTSYTCFFGLIQFLIIVGIAFVVQIWCIGRGGPIFISVYQALQTLTIAIMASFALGKSSIWKGFYLVLWDKSQGRKFATQDKRERLLTGGMQSPLEMIVDEDGSLIPNEAYDDFVAQDNTRIYLGYGVAILCNSVFNLGHIASILKGLPYEYQPFMAVITSSSDMFPLDKLILLMELVHMTTLNGHIRTTIVNEYPLLSHVEDLVVERVEDVAGHTFNYSCMCSSKGSRLHALTSAYPSVAENDRWVVDSSVTHHVTPDTDNITHRTGRSGPGKLVVGDGVSLAFDLVGCCVRYAVSGEVILQGRMQQGLYVFASVTTSSVCKNACVNYVVADDVYSLWHRTLGHAAYDTIASGGEYRNLSYVLLKDGIVHCVVCPHTSEQNGVAKRKYRHIIKLALVLLAQIAMPLRYWYYTDVTAIFLFNRLLIKVLDGLSPHEKLWGKKPYPQHKGYMCLAASGKIYVYRHKSTTLELISDMRQFQTDRTGAAQEMCSGGMNQADLNEGVAPLRVAVQQEVVSANEGSFDKGSDHMEQATVDMSDTSLGDAVQQEEGGATSVSTTKDVEPVSQVQPVAMTDSFDNVSPPLQITGTRDGNNGCSLNQHSMQTRRKCGIFKPKLYLASCDDMKRVNVYEALQSSHCRIAVHEEVEDLRKNGTWNLVKLPEGRLMVGCKWFSKLKKNPDGSISRYKARLVGKGLSQVTRHDFGETFNPFVKFAMLNVVLSLAIMNGWQLRQLDVNNAFLNGDLHEEVFMQQPPRFEQVATDGSPLIEEVVRLFGTEFALNDLGDLHYFLGIEVKRCGSSLILSQRKFILELLMKTKMSIANPASSPMLVSSKLNQGAGVLLQNAYEYRSIVGTINHGLVIAHAVAGFNEAKVSFQVYYEAEYKSVVDVTAETTWMNALLTYLRVARQRVPIVWCDNNNVVAMKTNPVYHAKSKHVELDDHFVPEKVTLKQVVVNYVSGSHQVADGFIKPLAAAQFEVFKARVNVQSFLGEKEEEVERMFNDEDVADVCRIVLDSAASFILSIAEVCIGGRSTSFVRNDQLSRDMPLNSHVFRVHITQGDHLGKAVIVSWVTPDEPGSSSVLYLSENSKLKNSAQGTVLTYKYFNYTSGYIHHCTMEDLEFDTKFYYEVGIGKSSRRFCMRDAMHFGLYIDELLCRSIKEGLTPPTREQTSLLRDPLVFQCPQVLNVQLRSFPPSSTGANRRESLPLVQTINRGGSIPFKPYVHCHHVPIEHQGVHLLSECISNIVNGLWTPINDPYAPVYITIGDRKSGSISDRDDVATTKLLGLS</sequence>
<dbReference type="SUPFAM" id="SSF53098">
    <property type="entry name" value="Ribonuclease H-like"/>
    <property type="match status" value="1"/>
</dbReference>
<comment type="cofactor">
    <cofactor evidence="2">
        <name>Zn(2+)</name>
        <dbReference type="ChEBI" id="CHEBI:29105"/>
    </cofactor>
</comment>
<dbReference type="Proteomes" id="UP000436088">
    <property type="component" value="Unassembled WGS sequence"/>
</dbReference>
<evidence type="ECO:0000256" key="11">
    <source>
        <dbReference type="ARBA" id="ARBA00023180"/>
    </source>
</evidence>
<dbReference type="EC" id="3.1.3.2" evidence="5"/>
<protein>
    <recommendedName>
        <fullName evidence="5">acid phosphatase</fullName>
        <ecNumber evidence="5">3.1.3.2</ecNumber>
    </recommendedName>
</protein>
<feature type="transmembrane region" description="Helical" evidence="12">
    <location>
        <begin position="29"/>
        <end position="51"/>
    </location>
</feature>
<dbReference type="Gene3D" id="2.60.40.380">
    <property type="entry name" value="Purple acid phosphatase-like, N-terminal"/>
    <property type="match status" value="1"/>
</dbReference>
<keyword evidence="6" id="KW-0479">Metal-binding</keyword>
<evidence type="ECO:0000256" key="6">
    <source>
        <dbReference type="ARBA" id="ARBA00022723"/>
    </source>
</evidence>
<proteinExistence type="inferred from homology"/>
<dbReference type="GO" id="GO:0046872">
    <property type="term" value="F:metal ion binding"/>
    <property type="evidence" value="ECO:0007669"/>
    <property type="project" value="UniProtKB-KW"/>
</dbReference>
<keyword evidence="12" id="KW-0472">Membrane</keyword>
<dbReference type="InterPro" id="IPR013103">
    <property type="entry name" value="RVT_2"/>
</dbReference>
<keyword evidence="10" id="KW-0408">Iron</keyword>
<accession>A0A6A3B9I9</accession>
<dbReference type="GO" id="GO:0003993">
    <property type="term" value="F:acid phosphatase activity"/>
    <property type="evidence" value="ECO:0007669"/>
    <property type="project" value="UniProtKB-EC"/>
</dbReference>
<evidence type="ECO:0000313" key="15">
    <source>
        <dbReference type="EMBL" id="KAE8712647.1"/>
    </source>
</evidence>
<keyword evidence="9" id="KW-0862">Zinc</keyword>
<evidence type="ECO:0000256" key="3">
    <source>
        <dbReference type="ARBA" id="ARBA00001962"/>
    </source>
</evidence>
<dbReference type="SUPFAM" id="SSF49363">
    <property type="entry name" value="Purple acid phosphatase, N-terminal domain"/>
    <property type="match status" value="1"/>
</dbReference>
<name>A0A6A3B9I9_HIBSY</name>
<evidence type="ECO:0000256" key="9">
    <source>
        <dbReference type="ARBA" id="ARBA00022833"/>
    </source>
</evidence>
<gene>
    <name evidence="15" type="ORF">F3Y22_tig00110239pilonHSYRG00255</name>
</gene>
<evidence type="ECO:0000259" key="13">
    <source>
        <dbReference type="Pfam" id="PF07727"/>
    </source>
</evidence>
<evidence type="ECO:0000256" key="4">
    <source>
        <dbReference type="ARBA" id="ARBA00008723"/>
    </source>
</evidence>
<dbReference type="PANTHER" id="PTHR22953:SF35">
    <property type="entry name" value="FE(3+)-ZN(2+) PURPLE ACID PHOSPHATASE 12"/>
    <property type="match status" value="1"/>
</dbReference>
<comment type="similarity">
    <text evidence="4">Belongs to the metallophosphoesterase superfamily. Purple acid phosphatase family.</text>
</comment>
<keyword evidence="7" id="KW-0732">Signal</keyword>